<organism evidence="2 3">
    <name type="scientific">Mycena albidolilacea</name>
    <dbReference type="NCBI Taxonomy" id="1033008"/>
    <lineage>
        <taxon>Eukaryota</taxon>
        <taxon>Fungi</taxon>
        <taxon>Dikarya</taxon>
        <taxon>Basidiomycota</taxon>
        <taxon>Agaricomycotina</taxon>
        <taxon>Agaricomycetes</taxon>
        <taxon>Agaricomycetidae</taxon>
        <taxon>Agaricales</taxon>
        <taxon>Marasmiineae</taxon>
        <taxon>Mycenaceae</taxon>
        <taxon>Mycena</taxon>
    </lineage>
</organism>
<sequence>MPRTTTVLQVVSTTRFSGLEHGNGWDALLGGCCLWLHGRGRTGVTVRLVGRRLRRLMGALWCWLAVLLVACGSVLCCAVRASRLRIVFVAPQLWLVEDVRWAGEVSPAGSSSRMQPPGGVVVVVVPVACGAPWVWPPLWFHLVCGALLGGSRDWRGRRSRGRVVVVVLVACGALVVVAPRLGDGGSRLWRPVLAGSWSWSPAAS</sequence>
<reference evidence="2" key="1">
    <citation type="submission" date="2023-03" db="EMBL/GenBank/DDBJ databases">
        <title>Massive genome expansion in bonnet fungi (Mycena s.s.) driven by repeated elements and novel gene families across ecological guilds.</title>
        <authorList>
            <consortium name="Lawrence Berkeley National Laboratory"/>
            <person name="Harder C.B."/>
            <person name="Miyauchi S."/>
            <person name="Viragh M."/>
            <person name="Kuo A."/>
            <person name="Thoen E."/>
            <person name="Andreopoulos B."/>
            <person name="Lu D."/>
            <person name="Skrede I."/>
            <person name="Drula E."/>
            <person name="Henrissat B."/>
            <person name="Morin E."/>
            <person name="Kohler A."/>
            <person name="Barry K."/>
            <person name="LaButti K."/>
            <person name="Morin E."/>
            <person name="Salamov A."/>
            <person name="Lipzen A."/>
            <person name="Mereny Z."/>
            <person name="Hegedus B."/>
            <person name="Baldrian P."/>
            <person name="Stursova M."/>
            <person name="Weitz H."/>
            <person name="Taylor A."/>
            <person name="Grigoriev I.V."/>
            <person name="Nagy L.G."/>
            <person name="Martin F."/>
            <person name="Kauserud H."/>
        </authorList>
    </citation>
    <scope>NUCLEOTIDE SEQUENCE</scope>
    <source>
        <strain evidence="2">CBHHK002</strain>
    </source>
</reference>
<name>A0AAD7EXQ9_9AGAR</name>
<keyword evidence="1" id="KW-0472">Membrane</keyword>
<comment type="caution">
    <text evidence="2">The sequence shown here is derived from an EMBL/GenBank/DDBJ whole genome shotgun (WGS) entry which is preliminary data.</text>
</comment>
<evidence type="ECO:0000313" key="3">
    <source>
        <dbReference type="Proteomes" id="UP001218218"/>
    </source>
</evidence>
<keyword evidence="1" id="KW-0812">Transmembrane</keyword>
<protein>
    <submittedName>
        <fullName evidence="2">Uncharacterized protein</fullName>
    </submittedName>
</protein>
<proteinExistence type="predicted"/>
<dbReference type="EMBL" id="JARIHO010000011">
    <property type="protein sequence ID" value="KAJ7353429.1"/>
    <property type="molecule type" value="Genomic_DNA"/>
</dbReference>
<dbReference type="Proteomes" id="UP001218218">
    <property type="component" value="Unassembled WGS sequence"/>
</dbReference>
<gene>
    <name evidence="2" type="ORF">DFH08DRAFT_65126</name>
</gene>
<keyword evidence="3" id="KW-1185">Reference proteome</keyword>
<evidence type="ECO:0000313" key="2">
    <source>
        <dbReference type="EMBL" id="KAJ7353429.1"/>
    </source>
</evidence>
<feature type="transmembrane region" description="Helical" evidence="1">
    <location>
        <begin position="163"/>
        <end position="182"/>
    </location>
</feature>
<feature type="transmembrane region" description="Helical" evidence="1">
    <location>
        <begin position="60"/>
        <end position="81"/>
    </location>
</feature>
<keyword evidence="1" id="KW-1133">Transmembrane helix</keyword>
<dbReference type="AlphaFoldDB" id="A0AAD7EXQ9"/>
<accession>A0AAD7EXQ9</accession>
<evidence type="ECO:0000256" key="1">
    <source>
        <dbReference type="SAM" id="Phobius"/>
    </source>
</evidence>